<keyword evidence="1" id="KW-0479">Metal-binding</keyword>
<feature type="region of interest" description="Disordered" evidence="2">
    <location>
        <begin position="1"/>
        <end position="33"/>
    </location>
</feature>
<dbReference type="GO" id="GO:0003676">
    <property type="term" value="F:nucleic acid binding"/>
    <property type="evidence" value="ECO:0007669"/>
    <property type="project" value="InterPro"/>
</dbReference>
<evidence type="ECO:0000256" key="1">
    <source>
        <dbReference type="PROSITE-ProRule" id="PRU00047"/>
    </source>
</evidence>
<gene>
    <name evidence="4" type="ORF">SMRZ_LOCUS16759</name>
</gene>
<dbReference type="GO" id="GO:0008270">
    <property type="term" value="F:zinc ion binding"/>
    <property type="evidence" value="ECO:0007669"/>
    <property type="project" value="UniProtKB-KW"/>
</dbReference>
<dbReference type="EMBL" id="UZAI01017218">
    <property type="protein sequence ID" value="VDP21943.1"/>
    <property type="molecule type" value="Genomic_DNA"/>
</dbReference>
<feature type="compositionally biased region" description="Basic and acidic residues" evidence="2">
    <location>
        <begin position="16"/>
        <end position="29"/>
    </location>
</feature>
<keyword evidence="1" id="KW-0862">Zinc</keyword>
<sequence>MKQHYDTTKKLAWKYSKSERPDKDKEGKPITEIQQHRNRWVEYFEKLLSRSAQMNPPDIEGTHTDLPINVNPPTKEEIRMAVRQIKCGKAAGPDNIQAETLNYADNSLRSCDANREDGHKFSQCLSGGKFHSFNSCIFRNSKCFKCGDIGHIQSVCNTTVHLATTNIKSCNSDSIKLSIYNDYLSLSTILKDNVESYSSSELIETQNSCETTDSNQSTYQISYVIASDMIFS</sequence>
<keyword evidence="5" id="KW-1185">Reference proteome</keyword>
<dbReference type="AlphaFoldDB" id="A0A3P8FIA4"/>
<proteinExistence type="predicted"/>
<dbReference type="Proteomes" id="UP000277204">
    <property type="component" value="Unassembled WGS sequence"/>
</dbReference>
<evidence type="ECO:0000313" key="4">
    <source>
        <dbReference type="EMBL" id="VDP21943.1"/>
    </source>
</evidence>
<organism evidence="4 5">
    <name type="scientific">Schistosoma margrebowiei</name>
    <dbReference type="NCBI Taxonomy" id="48269"/>
    <lineage>
        <taxon>Eukaryota</taxon>
        <taxon>Metazoa</taxon>
        <taxon>Spiralia</taxon>
        <taxon>Lophotrochozoa</taxon>
        <taxon>Platyhelminthes</taxon>
        <taxon>Trematoda</taxon>
        <taxon>Digenea</taxon>
        <taxon>Strigeidida</taxon>
        <taxon>Schistosomatoidea</taxon>
        <taxon>Schistosomatidae</taxon>
        <taxon>Schistosoma</taxon>
    </lineage>
</organism>
<evidence type="ECO:0000256" key="2">
    <source>
        <dbReference type="SAM" id="MobiDB-lite"/>
    </source>
</evidence>
<keyword evidence="1" id="KW-0863">Zinc-finger</keyword>
<evidence type="ECO:0000259" key="3">
    <source>
        <dbReference type="PROSITE" id="PS50158"/>
    </source>
</evidence>
<protein>
    <recommendedName>
        <fullName evidence="3">CCHC-type domain-containing protein</fullName>
    </recommendedName>
</protein>
<dbReference type="PROSITE" id="PS50158">
    <property type="entry name" value="ZF_CCHC"/>
    <property type="match status" value="1"/>
</dbReference>
<accession>A0A3P8FIA4</accession>
<dbReference type="InterPro" id="IPR001878">
    <property type="entry name" value="Znf_CCHC"/>
</dbReference>
<feature type="domain" description="CCHC-type" evidence="3">
    <location>
        <begin position="142"/>
        <end position="156"/>
    </location>
</feature>
<evidence type="ECO:0000313" key="5">
    <source>
        <dbReference type="Proteomes" id="UP000277204"/>
    </source>
</evidence>
<reference evidence="4 5" key="1">
    <citation type="submission" date="2018-11" db="EMBL/GenBank/DDBJ databases">
        <authorList>
            <consortium name="Pathogen Informatics"/>
        </authorList>
    </citation>
    <scope>NUCLEOTIDE SEQUENCE [LARGE SCALE GENOMIC DNA]</scope>
    <source>
        <strain evidence="4 5">Zambia</strain>
    </source>
</reference>
<name>A0A3P8FIA4_9TREM</name>